<dbReference type="WBParaSite" id="nRc.2.0.1.t40090-RA">
    <property type="protein sequence ID" value="nRc.2.0.1.t40090-RA"/>
    <property type="gene ID" value="nRc.2.0.1.g40090"/>
</dbReference>
<accession>A0A915KPU2</accession>
<evidence type="ECO:0000313" key="2">
    <source>
        <dbReference type="WBParaSite" id="nRc.2.0.1.t40090-RA"/>
    </source>
</evidence>
<evidence type="ECO:0000313" key="1">
    <source>
        <dbReference type="Proteomes" id="UP000887565"/>
    </source>
</evidence>
<dbReference type="AlphaFoldDB" id="A0A915KPU2"/>
<sequence length="85" mass="10017">MDSAKILHTTCNIDVWHAVVQFFTVVNLSFREPWLRRRLCLFHKWEPSMAGGKSTTLSIEESVSECWRQIFQEVDLLTYNEDINV</sequence>
<proteinExistence type="predicted"/>
<organism evidence="1 2">
    <name type="scientific">Romanomermis culicivorax</name>
    <name type="common">Nematode worm</name>
    <dbReference type="NCBI Taxonomy" id="13658"/>
    <lineage>
        <taxon>Eukaryota</taxon>
        <taxon>Metazoa</taxon>
        <taxon>Ecdysozoa</taxon>
        <taxon>Nematoda</taxon>
        <taxon>Enoplea</taxon>
        <taxon>Dorylaimia</taxon>
        <taxon>Mermithida</taxon>
        <taxon>Mermithoidea</taxon>
        <taxon>Mermithidae</taxon>
        <taxon>Romanomermis</taxon>
    </lineage>
</organism>
<dbReference type="Proteomes" id="UP000887565">
    <property type="component" value="Unplaced"/>
</dbReference>
<name>A0A915KPU2_ROMCU</name>
<keyword evidence="1" id="KW-1185">Reference proteome</keyword>
<reference evidence="2" key="1">
    <citation type="submission" date="2022-11" db="UniProtKB">
        <authorList>
            <consortium name="WormBaseParasite"/>
        </authorList>
    </citation>
    <scope>IDENTIFICATION</scope>
</reference>
<protein>
    <submittedName>
        <fullName evidence="2">Uncharacterized protein</fullName>
    </submittedName>
</protein>